<dbReference type="AlphaFoldDB" id="A0A6U3X3Q3"/>
<sequence>MMSSLTTLLLFVTVLTASAGNARLRNFQLKQEIDRMEERIDMLEEQLENGSATCISDDECSGLPQCADNGYGNECYCQLPMGVCDGDFLAESETGNCVKPHLGCNRSFKPVLGCDGQHYGNPSCAQAAAVNVLCDLRADPDCSIPVPVDADKPTSSDME</sequence>
<gene>
    <name evidence="3" type="ORF">SMAR0320_LOCUS15496</name>
</gene>
<dbReference type="EMBL" id="HBGZ01021527">
    <property type="protein sequence ID" value="CAD9615920.1"/>
    <property type="molecule type" value="Transcribed_RNA"/>
</dbReference>
<protein>
    <submittedName>
        <fullName evidence="3">Uncharacterized protein</fullName>
    </submittedName>
</protein>
<evidence type="ECO:0000256" key="1">
    <source>
        <dbReference type="SAM" id="Coils"/>
    </source>
</evidence>
<proteinExistence type="predicted"/>
<evidence type="ECO:0000313" key="3">
    <source>
        <dbReference type="EMBL" id="CAD9615920.1"/>
    </source>
</evidence>
<name>A0A6U3X3Q3_9STRA</name>
<accession>A0A6U3X3Q3</accession>
<feature type="signal peptide" evidence="2">
    <location>
        <begin position="1"/>
        <end position="19"/>
    </location>
</feature>
<feature type="chain" id="PRO_5030160245" evidence="2">
    <location>
        <begin position="20"/>
        <end position="159"/>
    </location>
</feature>
<reference evidence="3" key="1">
    <citation type="submission" date="2021-01" db="EMBL/GenBank/DDBJ databases">
        <authorList>
            <person name="Corre E."/>
            <person name="Pelletier E."/>
            <person name="Niang G."/>
            <person name="Scheremetjew M."/>
            <person name="Finn R."/>
            <person name="Kale V."/>
            <person name="Holt S."/>
            <person name="Cochrane G."/>
            <person name="Meng A."/>
            <person name="Brown T."/>
            <person name="Cohen L."/>
        </authorList>
    </citation>
    <scope>NUCLEOTIDE SEQUENCE</scope>
    <source>
        <strain evidence="3">SM1012Den-03</strain>
    </source>
</reference>
<feature type="coiled-coil region" evidence="1">
    <location>
        <begin position="19"/>
        <end position="53"/>
    </location>
</feature>
<evidence type="ECO:0000256" key="2">
    <source>
        <dbReference type="SAM" id="SignalP"/>
    </source>
</evidence>
<keyword evidence="2" id="KW-0732">Signal</keyword>
<organism evidence="3">
    <name type="scientific">Skeletonema marinoi</name>
    <dbReference type="NCBI Taxonomy" id="267567"/>
    <lineage>
        <taxon>Eukaryota</taxon>
        <taxon>Sar</taxon>
        <taxon>Stramenopiles</taxon>
        <taxon>Ochrophyta</taxon>
        <taxon>Bacillariophyta</taxon>
        <taxon>Coscinodiscophyceae</taxon>
        <taxon>Thalassiosirophycidae</taxon>
        <taxon>Thalassiosirales</taxon>
        <taxon>Skeletonemataceae</taxon>
        <taxon>Skeletonema</taxon>
        <taxon>Skeletonema marinoi-dohrnii complex</taxon>
    </lineage>
</organism>
<keyword evidence="1" id="KW-0175">Coiled coil</keyword>